<evidence type="ECO:0000256" key="1">
    <source>
        <dbReference type="ARBA" id="ARBA00022737"/>
    </source>
</evidence>
<dbReference type="PANTHER" id="PTHR47926:SF442">
    <property type="entry name" value="PUTATIVE-RELATED"/>
    <property type="match status" value="1"/>
</dbReference>
<protein>
    <submittedName>
        <fullName evidence="3">Uncharacterized protein</fullName>
    </submittedName>
</protein>
<dbReference type="FunFam" id="1.25.40.10:FF:000090">
    <property type="entry name" value="Pentatricopeptide repeat-containing protein, chloroplastic"/>
    <property type="match status" value="1"/>
</dbReference>
<dbReference type="GO" id="GO:0009451">
    <property type="term" value="P:RNA modification"/>
    <property type="evidence" value="ECO:0007669"/>
    <property type="project" value="InterPro"/>
</dbReference>
<dbReference type="PANTHER" id="PTHR47926">
    <property type="entry name" value="PENTATRICOPEPTIDE REPEAT-CONTAINING PROTEIN"/>
    <property type="match status" value="1"/>
</dbReference>
<reference evidence="3" key="1">
    <citation type="submission" date="2019-05" db="EMBL/GenBank/DDBJ databases">
        <title>The de novo reference genome and transcriptome assemblies of the wild tomato species Solanum chilense.</title>
        <authorList>
            <person name="Stam R."/>
            <person name="Nosenko T."/>
            <person name="Hoerger A.C."/>
            <person name="Stephan W."/>
            <person name="Seidel M.A."/>
            <person name="Kuhn J.M.M."/>
            <person name="Haberer G."/>
            <person name="Tellier A."/>
        </authorList>
    </citation>
    <scope>NUCLEOTIDE SEQUENCE</scope>
    <source>
        <tissue evidence="3">Mature leaves</tissue>
    </source>
</reference>
<keyword evidence="1" id="KW-0677">Repeat</keyword>
<dbReference type="NCBIfam" id="TIGR00756">
    <property type="entry name" value="PPR"/>
    <property type="match status" value="4"/>
</dbReference>
<accession>A0A6N2C5G1</accession>
<evidence type="ECO:0000256" key="2">
    <source>
        <dbReference type="PROSITE-ProRule" id="PRU00708"/>
    </source>
</evidence>
<name>A0A6N2C5G1_SOLCI</name>
<dbReference type="GO" id="GO:0003723">
    <property type="term" value="F:RNA binding"/>
    <property type="evidence" value="ECO:0007669"/>
    <property type="project" value="InterPro"/>
</dbReference>
<dbReference type="AlphaFoldDB" id="A0A6N2C5G1"/>
<dbReference type="Pfam" id="PF13041">
    <property type="entry name" value="PPR_2"/>
    <property type="match status" value="3"/>
</dbReference>
<organism evidence="3">
    <name type="scientific">Solanum chilense</name>
    <name type="common">Tomato</name>
    <name type="synonym">Lycopersicon chilense</name>
    <dbReference type="NCBI Taxonomy" id="4083"/>
    <lineage>
        <taxon>Eukaryota</taxon>
        <taxon>Viridiplantae</taxon>
        <taxon>Streptophyta</taxon>
        <taxon>Embryophyta</taxon>
        <taxon>Tracheophyta</taxon>
        <taxon>Spermatophyta</taxon>
        <taxon>Magnoliopsida</taxon>
        <taxon>eudicotyledons</taxon>
        <taxon>Gunneridae</taxon>
        <taxon>Pentapetalae</taxon>
        <taxon>asterids</taxon>
        <taxon>lamiids</taxon>
        <taxon>Solanales</taxon>
        <taxon>Solanaceae</taxon>
        <taxon>Solanoideae</taxon>
        <taxon>Solaneae</taxon>
        <taxon>Solanum</taxon>
        <taxon>Solanum subgen. Lycopersicon</taxon>
    </lineage>
</organism>
<dbReference type="PROSITE" id="PS51375">
    <property type="entry name" value="PPR"/>
    <property type="match status" value="4"/>
</dbReference>
<dbReference type="SUPFAM" id="SSF48452">
    <property type="entry name" value="TPR-like"/>
    <property type="match status" value="1"/>
</dbReference>
<dbReference type="InterPro" id="IPR002885">
    <property type="entry name" value="PPR_rpt"/>
</dbReference>
<comment type="caution">
    <text evidence="3">The sequence shown here is derived from an EMBL/GenBank/DDBJ whole genome shotgun (WGS) entry which is preliminary data.</text>
</comment>
<proteinExistence type="predicted"/>
<feature type="repeat" description="PPR" evidence="2">
    <location>
        <begin position="478"/>
        <end position="512"/>
    </location>
</feature>
<evidence type="ECO:0000313" key="3">
    <source>
        <dbReference type="EMBL" id="TMX00180.1"/>
    </source>
</evidence>
<dbReference type="Gene3D" id="1.25.40.10">
    <property type="entry name" value="Tetratricopeptide repeat domain"/>
    <property type="match status" value="4"/>
</dbReference>
<feature type="repeat" description="PPR" evidence="2">
    <location>
        <begin position="171"/>
        <end position="205"/>
    </location>
</feature>
<dbReference type="InterPro" id="IPR011990">
    <property type="entry name" value="TPR-like_helical_dom_sf"/>
</dbReference>
<feature type="repeat" description="PPR" evidence="2">
    <location>
        <begin position="273"/>
        <end position="307"/>
    </location>
</feature>
<gene>
    <name evidence="3" type="ORF">EJD97_001280</name>
</gene>
<dbReference type="InterPro" id="IPR046960">
    <property type="entry name" value="PPR_At4g14850-like_plant"/>
</dbReference>
<sequence>MRTKLTMASFARSRYVTTNSHNCQQCTLPLHFNSLSNYDVSSTNKTLHDVVKYGSLTSARHMFDEMTKRDVVTWNIMISGYSHNGFPRKSLHLYNKMVSNGIIENSSTFSSILSISANAGLFKQGVEIHSRVVVLGCSMNLYVASSLINMYIKMGFTDFSFKLFYDLPKRTLPIWNLVLGGICELGRLSEFLRFYSDMKMENVEPNGLTFCYLINGCCKEILVDEGRQLHSHVIKTGWLGSNIFLANVLVDFYSACGILVDADKAFECIPPQDVISWNSMVSIYAANDLLREAVRALEEMRLWDKNPSSMSFVALLNLSSRGKELLFGKQIHNFVIKLGFDCESVLIQSALIDMYGKNDDIQSSITVFRCSRERSLECCNSMMTSLLHLGFLHDVFELFSQMVCENIMFDEVSLSSTIKALSLYSSPSLDNCCLFHCCAIKSGFDSDSMVLCSLIDAYSRSGQIRFSQQIFEALRSPNIFGFTSIINAYAQKGMGYECLAVFEEMIQKGLKPDKVTFLCILLGCNHSGLVEEGKMIFDSMRTLHDVYPDRRHYSCMVDLLGRAGLVNEAEELLMHASSEGDSVMWSSLLRSCRIHQNEHVGRRAAKRLMDVEPEDPSFWLQASNFYSEIGEFEAAVYIREVAVARKMSRDIGYSLIRVHEFH</sequence>
<dbReference type="Pfam" id="PF01535">
    <property type="entry name" value="PPR"/>
    <property type="match status" value="4"/>
</dbReference>
<dbReference type="EMBL" id="RXGB01001132">
    <property type="protein sequence ID" value="TMX00180.1"/>
    <property type="molecule type" value="Genomic_DNA"/>
</dbReference>
<feature type="repeat" description="PPR" evidence="2">
    <location>
        <begin position="70"/>
        <end position="104"/>
    </location>
</feature>